<dbReference type="SUPFAM" id="SSF49401">
    <property type="entry name" value="Bacterial adhesins"/>
    <property type="match status" value="1"/>
</dbReference>
<comment type="subcellular location">
    <subcellularLocation>
        <location evidence="1">Fimbrium</location>
    </subcellularLocation>
</comment>
<dbReference type="PANTHER" id="PTHR33420">
    <property type="entry name" value="FIMBRIAL SUBUNIT ELFA-RELATED"/>
    <property type="match status" value="1"/>
</dbReference>
<evidence type="ECO:0000256" key="1">
    <source>
        <dbReference type="ARBA" id="ARBA00004561"/>
    </source>
</evidence>
<dbReference type="KEGG" id="prag:EKN56_05315"/>
<dbReference type="InterPro" id="IPR050263">
    <property type="entry name" value="Bact_Fimbrial_Adh_Pro"/>
</dbReference>
<organism evidence="7 8">
    <name type="scientific">Limnobaculum zhutongyuii</name>
    <dbReference type="NCBI Taxonomy" id="2498113"/>
    <lineage>
        <taxon>Bacteria</taxon>
        <taxon>Pseudomonadati</taxon>
        <taxon>Pseudomonadota</taxon>
        <taxon>Gammaproteobacteria</taxon>
        <taxon>Enterobacterales</taxon>
        <taxon>Budviciaceae</taxon>
        <taxon>Limnobaculum</taxon>
    </lineage>
</organism>
<feature type="signal peptide" evidence="5">
    <location>
        <begin position="1"/>
        <end position="22"/>
    </location>
</feature>
<dbReference type="Proteomes" id="UP000293154">
    <property type="component" value="Chromosome"/>
</dbReference>
<evidence type="ECO:0000256" key="3">
    <source>
        <dbReference type="ARBA" id="ARBA00022729"/>
    </source>
</evidence>
<feature type="chain" id="PRO_5019252442" evidence="5">
    <location>
        <begin position="23"/>
        <end position="172"/>
    </location>
</feature>
<comment type="similarity">
    <text evidence="2">Belongs to the fimbrial protein family.</text>
</comment>
<dbReference type="PANTHER" id="PTHR33420:SF3">
    <property type="entry name" value="FIMBRIAL SUBUNIT ELFA"/>
    <property type="match status" value="1"/>
</dbReference>
<dbReference type="GO" id="GO:0043709">
    <property type="term" value="P:cell adhesion involved in single-species biofilm formation"/>
    <property type="evidence" value="ECO:0007669"/>
    <property type="project" value="TreeGrafter"/>
</dbReference>
<gene>
    <name evidence="7" type="ORF">EKN56_05315</name>
</gene>
<evidence type="ECO:0000313" key="8">
    <source>
        <dbReference type="Proteomes" id="UP000293154"/>
    </source>
</evidence>
<evidence type="ECO:0000256" key="2">
    <source>
        <dbReference type="ARBA" id="ARBA00006671"/>
    </source>
</evidence>
<sequence length="172" mass="17768">MKKYVIFSTALACTALSPIVFAEDGKVNFKGTILESACTVESSSQNLDVNLGRVSKTVFTAAGDTSSPMPFSLKLENCPTDVLTSGVAVRFEGTTVSGKTDILDITGGAAGVGVQIKDKAGQKIVLGSESTTYTPLVAGDNTLDFTAYYVSTSTTVTAGAANAVANFTIIYP</sequence>
<evidence type="ECO:0000256" key="4">
    <source>
        <dbReference type="ARBA" id="ARBA00023263"/>
    </source>
</evidence>
<keyword evidence="8" id="KW-1185">Reference proteome</keyword>
<reference evidence="7 8" key="1">
    <citation type="submission" date="2019-03" db="EMBL/GenBank/DDBJ databases">
        <title>Pragia sp. nov. isolated from the gut tract of Carduelis flavirostris.</title>
        <authorList>
            <person name="Ge Y."/>
        </authorList>
    </citation>
    <scope>NUCLEOTIDE SEQUENCE [LARGE SCALE GENOMIC DNA]</scope>
    <source>
        <strain evidence="7 8">CF-458</strain>
    </source>
</reference>
<dbReference type="EMBL" id="CP034752">
    <property type="protein sequence ID" value="QBH95871.1"/>
    <property type="molecule type" value="Genomic_DNA"/>
</dbReference>
<keyword evidence="3 5" id="KW-0732">Signal</keyword>
<feature type="domain" description="Fimbrial-type adhesion" evidence="6">
    <location>
        <begin position="28"/>
        <end position="171"/>
    </location>
</feature>
<proteinExistence type="inferred from homology"/>
<keyword evidence="4" id="KW-0281">Fimbrium</keyword>
<name>A0A411WHW3_9GAMM</name>
<dbReference type="Pfam" id="PF00419">
    <property type="entry name" value="Fimbrial"/>
    <property type="match status" value="1"/>
</dbReference>
<dbReference type="InterPro" id="IPR036937">
    <property type="entry name" value="Adhesion_dom_fimbrial_sf"/>
</dbReference>
<dbReference type="Gene3D" id="2.60.40.1090">
    <property type="entry name" value="Fimbrial-type adhesion domain"/>
    <property type="match status" value="1"/>
</dbReference>
<dbReference type="AlphaFoldDB" id="A0A411WHW3"/>
<dbReference type="InterPro" id="IPR008966">
    <property type="entry name" value="Adhesion_dom_sf"/>
</dbReference>
<evidence type="ECO:0000313" key="7">
    <source>
        <dbReference type="EMBL" id="QBH95871.1"/>
    </source>
</evidence>
<protein>
    <submittedName>
        <fullName evidence="7">Type 1 fimbrial protein</fullName>
    </submittedName>
</protein>
<dbReference type="RefSeq" id="WP_130590855.1">
    <property type="nucleotide sequence ID" value="NZ_CP034752.1"/>
</dbReference>
<dbReference type="InterPro" id="IPR000259">
    <property type="entry name" value="Adhesion_dom_fimbrial"/>
</dbReference>
<accession>A0A411WHW3</accession>
<evidence type="ECO:0000256" key="5">
    <source>
        <dbReference type="SAM" id="SignalP"/>
    </source>
</evidence>
<evidence type="ECO:0000259" key="6">
    <source>
        <dbReference type="Pfam" id="PF00419"/>
    </source>
</evidence>
<dbReference type="OrthoDB" id="6693398at2"/>
<dbReference type="GO" id="GO:0009289">
    <property type="term" value="C:pilus"/>
    <property type="evidence" value="ECO:0007669"/>
    <property type="project" value="UniProtKB-SubCell"/>
</dbReference>